<dbReference type="Gene3D" id="3.40.50.12370">
    <property type="match status" value="1"/>
</dbReference>
<name>A0A317EU36_9SPHI</name>
<dbReference type="InterPro" id="IPR006016">
    <property type="entry name" value="UspA"/>
</dbReference>
<gene>
    <name evidence="3" type="ORF">DF947_18745</name>
</gene>
<proteinExistence type="inferred from homology"/>
<dbReference type="AlphaFoldDB" id="A0A317EU36"/>
<dbReference type="Proteomes" id="UP000245391">
    <property type="component" value="Unassembled WGS sequence"/>
</dbReference>
<dbReference type="EMBL" id="QGNY01000007">
    <property type="protein sequence ID" value="PWS30460.1"/>
    <property type="molecule type" value="Genomic_DNA"/>
</dbReference>
<reference evidence="4" key="1">
    <citation type="submission" date="2018-05" db="EMBL/GenBank/DDBJ databases">
        <title>Pedobacter paludis sp. nov., isolated from wetland soil.</title>
        <authorList>
            <person name="Zhang Y."/>
        </authorList>
    </citation>
    <scope>NUCLEOTIDE SEQUENCE [LARGE SCALE GENOMIC DNA]</scope>
    <source>
        <strain evidence="4">R-8</strain>
    </source>
</reference>
<comment type="similarity">
    <text evidence="1">Belongs to the universal stress protein A family.</text>
</comment>
<dbReference type="PANTHER" id="PTHR46268">
    <property type="entry name" value="STRESS RESPONSE PROTEIN NHAX"/>
    <property type="match status" value="1"/>
</dbReference>
<keyword evidence="4" id="KW-1185">Reference proteome</keyword>
<dbReference type="PANTHER" id="PTHR46268:SF6">
    <property type="entry name" value="UNIVERSAL STRESS PROTEIN UP12"/>
    <property type="match status" value="1"/>
</dbReference>
<sequence length="278" mass="31663">MKKIMVTTDLSDNSKSAVRMALRLAKLKGCALSVVQVNHVPKPFNWTQRSYATFLKKSMDKLTGELGAFVSAICRSIDLEPFRFKSVVLNSTEVVDALSDYARTEKFEYILIATRGAGTVKKLFGTHTSRLLASSKIPIIVVPSRYRHRKIKKVIYATDLQNIERELPDLVDFASPLGAEIQMLYMKLPFEGMSSPAELELRVREKYSYPITFIQVNRNIERSVIEDIHQTINNGHNSILALFSHHDRSGFDKLLFPSNAEQYSFYARMPLLVFAKHE</sequence>
<protein>
    <recommendedName>
        <fullName evidence="2">UspA domain-containing protein</fullName>
    </recommendedName>
</protein>
<dbReference type="CDD" id="cd00293">
    <property type="entry name" value="USP-like"/>
    <property type="match status" value="1"/>
</dbReference>
<evidence type="ECO:0000259" key="2">
    <source>
        <dbReference type="Pfam" id="PF00582"/>
    </source>
</evidence>
<evidence type="ECO:0000313" key="4">
    <source>
        <dbReference type="Proteomes" id="UP000245391"/>
    </source>
</evidence>
<dbReference type="Pfam" id="PF00582">
    <property type="entry name" value="Usp"/>
    <property type="match status" value="1"/>
</dbReference>
<evidence type="ECO:0000313" key="3">
    <source>
        <dbReference type="EMBL" id="PWS30460.1"/>
    </source>
</evidence>
<evidence type="ECO:0000256" key="1">
    <source>
        <dbReference type="ARBA" id="ARBA00008791"/>
    </source>
</evidence>
<dbReference type="InterPro" id="IPR006015">
    <property type="entry name" value="Universal_stress_UspA"/>
</dbReference>
<dbReference type="SUPFAM" id="SSF52402">
    <property type="entry name" value="Adenine nucleotide alpha hydrolases-like"/>
    <property type="match status" value="1"/>
</dbReference>
<feature type="domain" description="UspA" evidence="2">
    <location>
        <begin position="1"/>
        <end position="143"/>
    </location>
</feature>
<accession>A0A317EU36</accession>
<comment type="caution">
    <text evidence="3">The sequence shown here is derived from an EMBL/GenBank/DDBJ whole genome shotgun (WGS) entry which is preliminary data.</text>
</comment>
<dbReference type="PRINTS" id="PR01438">
    <property type="entry name" value="UNVRSLSTRESS"/>
</dbReference>
<dbReference type="OrthoDB" id="9788959at2"/>
<organism evidence="3 4">
    <name type="scientific">Pedobacter paludis</name>
    <dbReference type="NCBI Taxonomy" id="2203212"/>
    <lineage>
        <taxon>Bacteria</taxon>
        <taxon>Pseudomonadati</taxon>
        <taxon>Bacteroidota</taxon>
        <taxon>Sphingobacteriia</taxon>
        <taxon>Sphingobacteriales</taxon>
        <taxon>Sphingobacteriaceae</taxon>
        <taxon>Pedobacter</taxon>
    </lineage>
</organism>